<reference evidence="2" key="1">
    <citation type="journal article" date="2023" name="Mol. Phylogenet. Evol.">
        <title>Genome-scale phylogeny and comparative genomics of the fungal order Sordariales.</title>
        <authorList>
            <person name="Hensen N."/>
            <person name="Bonometti L."/>
            <person name="Westerberg I."/>
            <person name="Brannstrom I.O."/>
            <person name="Guillou S."/>
            <person name="Cros-Aarteil S."/>
            <person name="Calhoun S."/>
            <person name="Haridas S."/>
            <person name="Kuo A."/>
            <person name="Mondo S."/>
            <person name="Pangilinan J."/>
            <person name="Riley R."/>
            <person name="LaButti K."/>
            <person name="Andreopoulos B."/>
            <person name="Lipzen A."/>
            <person name="Chen C."/>
            <person name="Yan M."/>
            <person name="Daum C."/>
            <person name="Ng V."/>
            <person name="Clum A."/>
            <person name="Steindorff A."/>
            <person name="Ohm R.A."/>
            <person name="Martin F."/>
            <person name="Silar P."/>
            <person name="Natvig D.O."/>
            <person name="Lalanne C."/>
            <person name="Gautier V."/>
            <person name="Ament-Velasquez S.L."/>
            <person name="Kruys A."/>
            <person name="Hutchinson M.I."/>
            <person name="Powell A.J."/>
            <person name="Barry K."/>
            <person name="Miller A.N."/>
            <person name="Grigoriev I.V."/>
            <person name="Debuchy R."/>
            <person name="Gladieux P."/>
            <person name="Hiltunen Thoren M."/>
            <person name="Johannesson H."/>
        </authorList>
    </citation>
    <scope>NUCLEOTIDE SEQUENCE</scope>
    <source>
        <strain evidence="2">CBS 118394</strain>
    </source>
</reference>
<dbReference type="AlphaFoldDB" id="A0AAE0M8M8"/>
<sequence length="121" mass="12695">MKTLSIIPAAAATIALFAGSSAAFWGQLNLVGRCPGEGCFTYLTLRDYNTGSTYDCGIVNPGYCNSPGKCTNTCTETSPGGYNFNVQYWQTSDGCENVDFLGALDAHHGWCCGGVPCDIGA</sequence>
<gene>
    <name evidence="2" type="ORF">B0H66DRAFT_639273</name>
</gene>
<accession>A0AAE0M8M8</accession>
<dbReference type="Proteomes" id="UP001283341">
    <property type="component" value="Unassembled WGS sequence"/>
</dbReference>
<feature type="signal peptide" evidence="1">
    <location>
        <begin position="1"/>
        <end position="22"/>
    </location>
</feature>
<evidence type="ECO:0000313" key="2">
    <source>
        <dbReference type="EMBL" id="KAK3322955.1"/>
    </source>
</evidence>
<keyword evidence="1" id="KW-0732">Signal</keyword>
<evidence type="ECO:0000313" key="3">
    <source>
        <dbReference type="Proteomes" id="UP001283341"/>
    </source>
</evidence>
<reference evidence="2" key="2">
    <citation type="submission" date="2023-06" db="EMBL/GenBank/DDBJ databases">
        <authorList>
            <consortium name="Lawrence Berkeley National Laboratory"/>
            <person name="Haridas S."/>
            <person name="Hensen N."/>
            <person name="Bonometti L."/>
            <person name="Westerberg I."/>
            <person name="Brannstrom I.O."/>
            <person name="Guillou S."/>
            <person name="Cros-Aarteil S."/>
            <person name="Calhoun S."/>
            <person name="Kuo A."/>
            <person name="Mondo S."/>
            <person name="Pangilinan J."/>
            <person name="Riley R."/>
            <person name="Labutti K."/>
            <person name="Andreopoulos B."/>
            <person name="Lipzen A."/>
            <person name="Chen C."/>
            <person name="Yanf M."/>
            <person name="Daum C."/>
            <person name="Ng V."/>
            <person name="Clum A."/>
            <person name="Steindorff A."/>
            <person name="Ohm R."/>
            <person name="Martin F."/>
            <person name="Silar P."/>
            <person name="Natvig D."/>
            <person name="Lalanne C."/>
            <person name="Gautier V."/>
            <person name="Ament-Velasquez S.L."/>
            <person name="Kruys A."/>
            <person name="Hutchinson M.I."/>
            <person name="Powell A.J."/>
            <person name="Barry K."/>
            <person name="Miller A.N."/>
            <person name="Grigoriev I.V."/>
            <person name="Debuchy R."/>
            <person name="Gladieux P."/>
            <person name="Thoren M.H."/>
            <person name="Johannesson H."/>
        </authorList>
    </citation>
    <scope>NUCLEOTIDE SEQUENCE</scope>
    <source>
        <strain evidence="2">CBS 118394</strain>
    </source>
</reference>
<evidence type="ECO:0000256" key="1">
    <source>
        <dbReference type="SAM" id="SignalP"/>
    </source>
</evidence>
<proteinExistence type="predicted"/>
<keyword evidence="3" id="KW-1185">Reference proteome</keyword>
<feature type="chain" id="PRO_5041914155" evidence="1">
    <location>
        <begin position="23"/>
        <end position="121"/>
    </location>
</feature>
<dbReference type="EMBL" id="JAUEDM010000003">
    <property type="protein sequence ID" value="KAK3322955.1"/>
    <property type="molecule type" value="Genomic_DNA"/>
</dbReference>
<organism evidence="2 3">
    <name type="scientific">Apodospora peruviana</name>
    <dbReference type="NCBI Taxonomy" id="516989"/>
    <lineage>
        <taxon>Eukaryota</taxon>
        <taxon>Fungi</taxon>
        <taxon>Dikarya</taxon>
        <taxon>Ascomycota</taxon>
        <taxon>Pezizomycotina</taxon>
        <taxon>Sordariomycetes</taxon>
        <taxon>Sordariomycetidae</taxon>
        <taxon>Sordariales</taxon>
        <taxon>Lasiosphaeriaceae</taxon>
        <taxon>Apodospora</taxon>
    </lineage>
</organism>
<name>A0AAE0M8M8_9PEZI</name>
<protein>
    <submittedName>
        <fullName evidence="2">Uncharacterized protein</fullName>
    </submittedName>
</protein>
<comment type="caution">
    <text evidence="2">The sequence shown here is derived from an EMBL/GenBank/DDBJ whole genome shotgun (WGS) entry which is preliminary data.</text>
</comment>